<protein>
    <submittedName>
        <fullName evidence="3">Uncharacterized protein</fullName>
    </submittedName>
</protein>
<keyword evidence="2" id="KW-0812">Transmembrane</keyword>
<feature type="region of interest" description="Disordered" evidence="1">
    <location>
        <begin position="356"/>
        <end position="376"/>
    </location>
</feature>
<dbReference type="Proteomes" id="UP000278143">
    <property type="component" value="Unassembled WGS sequence"/>
</dbReference>
<dbReference type="PANTHER" id="PTHR42032:SF1">
    <property type="entry name" value="YALI0E30679P"/>
    <property type="match status" value="1"/>
</dbReference>
<evidence type="ECO:0000313" key="3">
    <source>
        <dbReference type="EMBL" id="RKP25988.1"/>
    </source>
</evidence>
<keyword evidence="2" id="KW-0472">Membrane</keyword>
<sequence>MTSRQEREHYPRNTRGSDVDPGSSGDMSAESDQRPRIIEPSVHSTGMFVNVRPGPNGYRQRRRPQQASHRHVLDDSDEAWSEEEQAAGGGIGQLLVLLAVLPAVGSLFIGTAQGWGDAVSLLAIGWFLYYVTQLPWDTYEEARLRVMVHRARNRNRARLEQLLHRERMALTATFLAPLATAWLLQQARSYLSALERVSPSSVLLYVLAASIRPILHAVALLRRRTARLRRELTWSPHEADRLRSQLADVEDQVAELRLLVLREDDMQAVREELLGKIEHAVRRVRKMARQEEQERQHVVERVATVEERVSSAEDWLEQQRAQQAQQNMLVRCVFEPVEVLKEVVHLKGDVAAPAHRDVLGSNEGDDGDAKHAHVAG</sequence>
<name>A0A4P9Z0Z9_9FUNG</name>
<dbReference type="EMBL" id="KZ989549">
    <property type="protein sequence ID" value="RKP25988.1"/>
    <property type="molecule type" value="Genomic_DNA"/>
</dbReference>
<feature type="compositionally biased region" description="Basic and acidic residues" evidence="1">
    <location>
        <begin position="1"/>
        <end position="18"/>
    </location>
</feature>
<feature type="compositionally biased region" description="Basic residues" evidence="1">
    <location>
        <begin position="59"/>
        <end position="70"/>
    </location>
</feature>
<evidence type="ECO:0000256" key="1">
    <source>
        <dbReference type="SAM" id="MobiDB-lite"/>
    </source>
</evidence>
<keyword evidence="2" id="KW-1133">Transmembrane helix</keyword>
<dbReference type="PANTHER" id="PTHR42032">
    <property type="entry name" value="YALI0E30679P"/>
    <property type="match status" value="1"/>
</dbReference>
<feature type="compositionally biased region" description="Acidic residues" evidence="1">
    <location>
        <begin position="75"/>
        <end position="84"/>
    </location>
</feature>
<feature type="transmembrane region" description="Helical" evidence="2">
    <location>
        <begin position="94"/>
        <end position="112"/>
    </location>
</feature>
<gene>
    <name evidence="3" type="ORF">SYNPS1DRAFT_22154</name>
</gene>
<dbReference type="OrthoDB" id="10263751at2759"/>
<dbReference type="AlphaFoldDB" id="A0A4P9Z0Z9"/>
<evidence type="ECO:0000313" key="4">
    <source>
        <dbReference type="Proteomes" id="UP000278143"/>
    </source>
</evidence>
<evidence type="ECO:0000256" key="2">
    <source>
        <dbReference type="SAM" id="Phobius"/>
    </source>
</evidence>
<keyword evidence="4" id="KW-1185">Reference proteome</keyword>
<feature type="region of interest" description="Disordered" evidence="1">
    <location>
        <begin position="1"/>
        <end position="84"/>
    </location>
</feature>
<reference evidence="4" key="1">
    <citation type="journal article" date="2018" name="Nat. Microbiol.">
        <title>Leveraging single-cell genomics to expand the fungal tree of life.</title>
        <authorList>
            <person name="Ahrendt S.R."/>
            <person name="Quandt C.A."/>
            <person name="Ciobanu D."/>
            <person name="Clum A."/>
            <person name="Salamov A."/>
            <person name="Andreopoulos B."/>
            <person name="Cheng J.F."/>
            <person name="Woyke T."/>
            <person name="Pelin A."/>
            <person name="Henrissat B."/>
            <person name="Reynolds N.K."/>
            <person name="Benny G.L."/>
            <person name="Smith M.E."/>
            <person name="James T.Y."/>
            <person name="Grigoriev I.V."/>
        </authorList>
    </citation>
    <scope>NUCLEOTIDE SEQUENCE [LARGE SCALE GENOMIC DNA]</scope>
    <source>
        <strain evidence="4">Benny S71-1</strain>
    </source>
</reference>
<proteinExistence type="predicted"/>
<feature type="compositionally biased region" description="Basic and acidic residues" evidence="1">
    <location>
        <begin position="367"/>
        <end position="376"/>
    </location>
</feature>
<organism evidence="3 4">
    <name type="scientific">Syncephalis pseudoplumigaleata</name>
    <dbReference type="NCBI Taxonomy" id="1712513"/>
    <lineage>
        <taxon>Eukaryota</taxon>
        <taxon>Fungi</taxon>
        <taxon>Fungi incertae sedis</taxon>
        <taxon>Zoopagomycota</taxon>
        <taxon>Zoopagomycotina</taxon>
        <taxon>Zoopagomycetes</taxon>
        <taxon>Zoopagales</taxon>
        <taxon>Piptocephalidaceae</taxon>
        <taxon>Syncephalis</taxon>
    </lineage>
</organism>
<accession>A0A4P9Z0Z9</accession>